<name>A0A2W0H9A3_9BACI</name>
<dbReference type="SUPFAM" id="SSF55136">
    <property type="entry name" value="Probable bacterial effector-binding domain"/>
    <property type="match status" value="1"/>
</dbReference>
<keyword evidence="3" id="KW-1185">Reference proteome</keyword>
<dbReference type="Pfam" id="PF14526">
    <property type="entry name" value="Cass2"/>
    <property type="match status" value="1"/>
</dbReference>
<proteinExistence type="predicted"/>
<evidence type="ECO:0000259" key="1">
    <source>
        <dbReference type="Pfam" id="PF14526"/>
    </source>
</evidence>
<dbReference type="AlphaFoldDB" id="A0A2W0H9A3"/>
<gene>
    <name evidence="2" type="ORF">CR205_01715</name>
</gene>
<accession>A0A2W0H9A3</accession>
<dbReference type="EMBL" id="PDOF01000001">
    <property type="protein sequence ID" value="PYZ97346.1"/>
    <property type="molecule type" value="Genomic_DNA"/>
</dbReference>
<dbReference type="InterPro" id="IPR029441">
    <property type="entry name" value="Cass2"/>
</dbReference>
<protein>
    <recommendedName>
        <fullName evidence="1">Integron-associated effector binding protein domain-containing protein</fullName>
    </recommendedName>
</protein>
<sequence>MSDIPEEMIGFTLPAHDYAVTACTNRTVGEGYKEVHEWIACQERSWNRNACSIECYFNRESEDGKVEIYVPLKRTENQV</sequence>
<organism evidence="2 3">
    <name type="scientific">Alteribacter lacisalsi</name>
    <dbReference type="NCBI Taxonomy" id="2045244"/>
    <lineage>
        <taxon>Bacteria</taxon>
        <taxon>Bacillati</taxon>
        <taxon>Bacillota</taxon>
        <taxon>Bacilli</taxon>
        <taxon>Bacillales</taxon>
        <taxon>Bacillaceae</taxon>
        <taxon>Alteribacter</taxon>
    </lineage>
</organism>
<comment type="caution">
    <text evidence="2">The sequence shown here is derived from an EMBL/GenBank/DDBJ whole genome shotgun (WGS) entry which is preliminary data.</text>
</comment>
<dbReference type="Gene3D" id="3.20.80.10">
    <property type="entry name" value="Regulatory factor, effector binding domain"/>
    <property type="match status" value="1"/>
</dbReference>
<dbReference type="Proteomes" id="UP000248066">
    <property type="component" value="Unassembled WGS sequence"/>
</dbReference>
<evidence type="ECO:0000313" key="2">
    <source>
        <dbReference type="EMBL" id="PYZ97346.1"/>
    </source>
</evidence>
<evidence type="ECO:0000313" key="3">
    <source>
        <dbReference type="Proteomes" id="UP000248066"/>
    </source>
</evidence>
<dbReference type="InterPro" id="IPR011256">
    <property type="entry name" value="Reg_factor_effector_dom_sf"/>
</dbReference>
<reference evidence="2 3" key="1">
    <citation type="submission" date="2017-10" db="EMBL/GenBank/DDBJ databases">
        <title>Bacillus sp. nov., a halophilic bacterium isolated from a Yangshapao Lake.</title>
        <authorList>
            <person name="Wang H."/>
        </authorList>
    </citation>
    <scope>NUCLEOTIDE SEQUENCE [LARGE SCALE GENOMIC DNA]</scope>
    <source>
        <strain evidence="2 3">YSP-3</strain>
    </source>
</reference>
<feature type="domain" description="Integron-associated effector binding protein" evidence="1">
    <location>
        <begin position="3"/>
        <end position="71"/>
    </location>
</feature>
<dbReference type="OrthoDB" id="2734147at2"/>